<keyword evidence="12 16" id="KW-0830">Ubiquinone</keyword>
<organism evidence="19">
    <name type="scientific">Tylorrhynchus heterochetus</name>
    <name type="common">Japanese palolo worm</name>
    <name type="synonym">Nereis heterochaeta</name>
    <dbReference type="NCBI Taxonomy" id="3228785"/>
    <lineage>
        <taxon>Eukaryota</taxon>
        <taxon>Metazoa</taxon>
        <taxon>Spiralia</taxon>
        <taxon>Lophotrochozoa</taxon>
        <taxon>Annelida</taxon>
        <taxon>Polychaeta</taxon>
        <taxon>Errantia</taxon>
        <taxon>Phyllodocida</taxon>
        <taxon>Nereididae</taxon>
        <taxon>Tylorrhynchus</taxon>
    </lineage>
</organism>
<evidence type="ECO:0000256" key="8">
    <source>
        <dbReference type="ARBA" id="ARBA00022967"/>
    </source>
</evidence>
<comment type="subcellular location">
    <subcellularLocation>
        <location evidence="1 16">Mitochondrion membrane</location>
        <topology evidence="1 16">Multi-pass membrane protein</topology>
    </subcellularLocation>
</comment>
<evidence type="ECO:0000256" key="10">
    <source>
        <dbReference type="ARBA" id="ARBA00022989"/>
    </source>
</evidence>
<evidence type="ECO:0000256" key="15">
    <source>
        <dbReference type="ARBA" id="ARBA00049551"/>
    </source>
</evidence>
<feature type="transmembrane region" description="Helical" evidence="16">
    <location>
        <begin position="84"/>
        <end position="101"/>
    </location>
</feature>
<sequence length="443" mass="49320">MLKIMLPLMLLLTITNYWQFTITSTLLVMLISLAFMQPSLEPMPLNSFMIMDSLSFSLVMLTSIISILIIIASQKVNTTNKAPTLFLTLHIMLIIILVTSFTVSNIFMFYIMFEASLIPTLLIILMWGYQPERLQAGMYLMLYTISASLPLLMFITIMMWTNQPDNMMLCLTFAPKFSIIQWMLMNTAFLVKLPMYFSHLWLPKAHVEAPVAGSMILAAILLKLGGYGMLRMAYVIPPMPAAPKLTLMILGVWGGMLTSLICTRQTDMKSLIAYSSVGHMSLVMAGILSNTSWGMKGALTLMLAHGLLSSALFAAANMTYEMSSSRNLIMNKGLNIIMPSMSMMWFIMSAANMAAPPSINLLSEIMLITATLTASMYTAIPLGVMSFVAAVYSLILYTSLNHGPMNSLTNFITTHNTRNFSIILFHMTPVILLIMCPAMIVLW</sequence>
<feature type="transmembrane region" description="Helical" evidence="16">
    <location>
        <begin position="420"/>
        <end position="442"/>
    </location>
</feature>
<dbReference type="AlphaFoldDB" id="A0A097KZL5"/>
<evidence type="ECO:0000313" key="19">
    <source>
        <dbReference type="EMBL" id="AIT99409.1"/>
    </source>
</evidence>
<feature type="transmembrane region" description="Helical" evidence="16">
    <location>
        <begin position="242"/>
        <end position="262"/>
    </location>
</feature>
<dbReference type="GO" id="GO:0042773">
    <property type="term" value="P:ATP synthesis coupled electron transport"/>
    <property type="evidence" value="ECO:0007669"/>
    <property type="project" value="InterPro"/>
</dbReference>
<dbReference type="GO" id="GO:0031966">
    <property type="term" value="C:mitochondrial membrane"/>
    <property type="evidence" value="ECO:0007669"/>
    <property type="project" value="UniProtKB-SubCell"/>
</dbReference>
<feature type="transmembrane region" description="Helical" evidence="16">
    <location>
        <begin position="375"/>
        <end position="400"/>
    </location>
</feature>
<keyword evidence="14 16" id="KW-0472">Membrane</keyword>
<feature type="transmembrane region" description="Helical" evidence="16">
    <location>
        <begin position="140"/>
        <end position="159"/>
    </location>
</feature>
<dbReference type="GO" id="GO:0048039">
    <property type="term" value="F:ubiquinone binding"/>
    <property type="evidence" value="ECO:0007669"/>
    <property type="project" value="TreeGrafter"/>
</dbReference>
<evidence type="ECO:0000256" key="11">
    <source>
        <dbReference type="ARBA" id="ARBA00023027"/>
    </source>
</evidence>
<dbReference type="GO" id="GO:0003954">
    <property type="term" value="F:NADH dehydrogenase activity"/>
    <property type="evidence" value="ECO:0007669"/>
    <property type="project" value="TreeGrafter"/>
</dbReference>
<feature type="domain" description="NADH:quinone oxidoreductase/Mrp antiporter transmembrane" evidence="17">
    <location>
        <begin position="105"/>
        <end position="386"/>
    </location>
</feature>
<proteinExistence type="inferred from homology"/>
<accession>A0A097KZL5</accession>
<keyword evidence="10 16" id="KW-1133">Transmembrane helix</keyword>
<dbReference type="EC" id="7.1.1.2" evidence="3 16"/>
<keyword evidence="5 16" id="KW-0813">Transport</keyword>
<feature type="transmembrane region" description="Helical" evidence="16">
    <location>
        <begin position="297"/>
        <end position="316"/>
    </location>
</feature>
<evidence type="ECO:0000256" key="5">
    <source>
        <dbReference type="ARBA" id="ARBA00022448"/>
    </source>
</evidence>
<evidence type="ECO:0000256" key="6">
    <source>
        <dbReference type="ARBA" id="ARBA00022660"/>
    </source>
</evidence>
<evidence type="ECO:0000256" key="2">
    <source>
        <dbReference type="ARBA" id="ARBA00009025"/>
    </source>
</evidence>
<protein>
    <recommendedName>
        <fullName evidence="4 16">NADH-ubiquinone oxidoreductase chain 4</fullName>
        <ecNumber evidence="3 16">7.1.1.2</ecNumber>
    </recommendedName>
</protein>
<feature type="transmembrane region" description="Helical" evidence="16">
    <location>
        <begin position="271"/>
        <end position="291"/>
    </location>
</feature>
<evidence type="ECO:0000256" key="13">
    <source>
        <dbReference type="ARBA" id="ARBA00023128"/>
    </source>
</evidence>
<keyword evidence="6 16" id="KW-0679">Respiratory chain</keyword>
<dbReference type="InterPro" id="IPR003918">
    <property type="entry name" value="NADH_UbQ_OxRdtase"/>
</dbReference>
<name>A0A097KZL5_TYLHE</name>
<keyword evidence="7 16" id="KW-0812">Transmembrane</keyword>
<dbReference type="InterPro" id="IPR001750">
    <property type="entry name" value="ND/Mrp_TM"/>
</dbReference>
<gene>
    <name evidence="19" type="primary">NAD4</name>
</gene>
<feature type="transmembrane region" description="Helical" evidence="16">
    <location>
        <begin position="107"/>
        <end position="128"/>
    </location>
</feature>
<dbReference type="GO" id="GO:0015990">
    <property type="term" value="P:electron transport coupled proton transport"/>
    <property type="evidence" value="ECO:0007669"/>
    <property type="project" value="TreeGrafter"/>
</dbReference>
<dbReference type="Pfam" id="PF01059">
    <property type="entry name" value="Oxidored_q5_N"/>
    <property type="match status" value="1"/>
</dbReference>
<geneLocation type="mitochondrion" evidence="19"/>
<keyword evidence="9 16" id="KW-0249">Electron transport</keyword>
<comment type="catalytic activity">
    <reaction evidence="15 16">
        <text>a ubiquinone + NADH + 5 H(+)(in) = a ubiquinol + NAD(+) + 4 H(+)(out)</text>
        <dbReference type="Rhea" id="RHEA:29091"/>
        <dbReference type="Rhea" id="RHEA-COMP:9565"/>
        <dbReference type="Rhea" id="RHEA-COMP:9566"/>
        <dbReference type="ChEBI" id="CHEBI:15378"/>
        <dbReference type="ChEBI" id="CHEBI:16389"/>
        <dbReference type="ChEBI" id="CHEBI:17976"/>
        <dbReference type="ChEBI" id="CHEBI:57540"/>
        <dbReference type="ChEBI" id="CHEBI:57945"/>
        <dbReference type="EC" id="7.1.1.2"/>
    </reaction>
</comment>
<dbReference type="PANTHER" id="PTHR43507">
    <property type="entry name" value="NADH-UBIQUINONE OXIDOREDUCTASE CHAIN 4"/>
    <property type="match status" value="1"/>
</dbReference>
<evidence type="ECO:0000256" key="3">
    <source>
        <dbReference type="ARBA" id="ARBA00012944"/>
    </source>
</evidence>
<feature type="transmembrane region" description="Helical" evidence="16">
    <location>
        <begin position="48"/>
        <end position="72"/>
    </location>
</feature>
<feature type="transmembrane region" description="Helical" evidence="16">
    <location>
        <begin position="7"/>
        <end position="36"/>
    </location>
</feature>
<evidence type="ECO:0000256" key="14">
    <source>
        <dbReference type="ARBA" id="ARBA00023136"/>
    </source>
</evidence>
<feature type="transmembrane region" description="Helical" evidence="16">
    <location>
        <begin position="209"/>
        <end position="230"/>
    </location>
</feature>
<keyword evidence="8" id="KW-1278">Translocase</keyword>
<evidence type="ECO:0000256" key="4">
    <source>
        <dbReference type="ARBA" id="ARBA00021006"/>
    </source>
</evidence>
<feature type="transmembrane region" description="Helical" evidence="16">
    <location>
        <begin position="336"/>
        <end position="355"/>
    </location>
</feature>
<dbReference type="PRINTS" id="PR01437">
    <property type="entry name" value="NUOXDRDTASE4"/>
</dbReference>
<evidence type="ECO:0000259" key="18">
    <source>
        <dbReference type="Pfam" id="PF01059"/>
    </source>
</evidence>
<dbReference type="EMBL" id="KM111507">
    <property type="protein sequence ID" value="AIT99409.1"/>
    <property type="molecule type" value="Genomic_DNA"/>
</dbReference>
<evidence type="ECO:0000256" key="1">
    <source>
        <dbReference type="ARBA" id="ARBA00004225"/>
    </source>
</evidence>
<keyword evidence="11 16" id="KW-0520">NAD</keyword>
<evidence type="ECO:0000256" key="12">
    <source>
        <dbReference type="ARBA" id="ARBA00023075"/>
    </source>
</evidence>
<dbReference type="Pfam" id="PF00361">
    <property type="entry name" value="Proton_antipo_M"/>
    <property type="match status" value="1"/>
</dbReference>
<evidence type="ECO:0000259" key="17">
    <source>
        <dbReference type="Pfam" id="PF00361"/>
    </source>
</evidence>
<feature type="transmembrane region" description="Helical" evidence="16">
    <location>
        <begin position="179"/>
        <end position="197"/>
    </location>
</feature>
<evidence type="ECO:0000256" key="7">
    <source>
        <dbReference type="ARBA" id="ARBA00022692"/>
    </source>
</evidence>
<dbReference type="PANTHER" id="PTHR43507:SF20">
    <property type="entry name" value="NADH-UBIQUINONE OXIDOREDUCTASE CHAIN 4"/>
    <property type="match status" value="1"/>
</dbReference>
<dbReference type="InterPro" id="IPR000260">
    <property type="entry name" value="NADH4_N"/>
</dbReference>
<evidence type="ECO:0000256" key="9">
    <source>
        <dbReference type="ARBA" id="ARBA00022982"/>
    </source>
</evidence>
<comment type="similarity">
    <text evidence="2 16">Belongs to the complex I subunit 4 family.</text>
</comment>
<dbReference type="GO" id="GO:0008137">
    <property type="term" value="F:NADH dehydrogenase (ubiquinone) activity"/>
    <property type="evidence" value="ECO:0007669"/>
    <property type="project" value="UniProtKB-UniRule"/>
</dbReference>
<reference evidence="19" key="1">
    <citation type="submission" date="2014-07" db="EMBL/GenBank/DDBJ databases">
        <authorList>
            <person name="Chen Xi."/>
            <person name="Li Mi."/>
            <person name="Liu He."/>
            <person name="Li Bo."/>
            <person name="Xie Zh."/>
            <person name="Meng Zi."/>
            <person name="Lin Ha."/>
        </authorList>
    </citation>
    <scope>NUCLEOTIDE SEQUENCE</scope>
</reference>
<evidence type="ECO:0000256" key="16">
    <source>
        <dbReference type="RuleBase" id="RU003297"/>
    </source>
</evidence>
<feature type="domain" description="NADH:ubiquinone oxidoreductase chain 4 N-terminal" evidence="18">
    <location>
        <begin position="1"/>
        <end position="99"/>
    </location>
</feature>
<comment type="function">
    <text evidence="16">Core subunit of the mitochondrial membrane respiratory chain NADH dehydrogenase (Complex I) which catalyzes electron transfer from NADH through the respiratory chain, using ubiquinone as an electron acceptor. Essential for the catalytic activity and assembly of complex I.</text>
</comment>
<keyword evidence="13 16" id="KW-0496">Mitochondrion</keyword>